<protein>
    <recommendedName>
        <fullName evidence="1">non-specific serine/threonine protein kinase</fullName>
        <ecNumber evidence="1">2.7.11.1</ecNumber>
    </recommendedName>
</protein>
<evidence type="ECO:0000256" key="5">
    <source>
        <dbReference type="ARBA" id="ARBA00022777"/>
    </source>
</evidence>
<keyword evidence="2 10" id="KW-0723">Serine/threonine-protein kinase</keyword>
<dbReference type="SUPFAM" id="SSF56112">
    <property type="entry name" value="Protein kinase-like (PK-like)"/>
    <property type="match status" value="1"/>
</dbReference>
<evidence type="ECO:0000256" key="3">
    <source>
        <dbReference type="ARBA" id="ARBA00022679"/>
    </source>
</evidence>
<dbReference type="Pfam" id="PF00069">
    <property type="entry name" value="Pkinase"/>
    <property type="match status" value="1"/>
</dbReference>
<keyword evidence="3" id="KW-0808">Transferase</keyword>
<evidence type="ECO:0000256" key="6">
    <source>
        <dbReference type="ARBA" id="ARBA00022840"/>
    </source>
</evidence>
<feature type="compositionally biased region" description="Basic residues" evidence="8">
    <location>
        <begin position="581"/>
        <end position="594"/>
    </location>
</feature>
<evidence type="ECO:0000313" key="10">
    <source>
        <dbReference type="EMBL" id="WUV42374.1"/>
    </source>
</evidence>
<dbReference type="EC" id="2.7.11.1" evidence="1"/>
<dbReference type="EMBL" id="CP109441">
    <property type="protein sequence ID" value="WUV42374.1"/>
    <property type="molecule type" value="Genomic_DNA"/>
</dbReference>
<feature type="region of interest" description="Disordered" evidence="8">
    <location>
        <begin position="390"/>
        <end position="430"/>
    </location>
</feature>
<evidence type="ECO:0000256" key="8">
    <source>
        <dbReference type="SAM" id="MobiDB-lite"/>
    </source>
</evidence>
<sequence>MGKTWFGHYRLDRLLGTGGTGQVWLARDTVADRAVALKVLACSHAADPTCRLRFTREARLAAQAPGPHRVPVHTFGELDGRLYIDMEFIEGTDVSALLRDAGPLDPARAVVIIAQTAMALDAMHRVGLVHRDVKPSNIMVGPTGFVHLIDFGIAHRIDQPAITAHGNVVGTLAYMAPERFDGVADAPADQYSLACVLYECLTGQRPFGNVDSPQQLRAHLLTAPPSATTLNPAVPAALDAVITRAMAKDPSQRYSSAGEFACAAYAAVTGREPSTVEIAAATVPTNHGLPEPWRTAETLGAGAGSRVAESAGEPMRAGGVEQMQVAESAAASMWAFGSAGEQVRDAGSAHAAVQGVPSGGAEIRAARPAYELMRGGSSEGARVGEAQPVRDSMWGGRFGGQPVRGGAAAAERTRDVGTSGESTWIGGESGRDVELWGEGDGWLGVGPGHAAVAIAALVAVIGLALWLGRPGGETSSAAPSAARTTPAVPGSLVPDESAQAASPNVLIPGLGDLCNPDVDGNTVAADGTPLVCRTVDGGIANWVPAQPFGEIPDGQQSEPTVVGNGNPHGNSSANGNDKPNKGKPGHGGRAKPGK</sequence>
<evidence type="ECO:0000313" key="11">
    <source>
        <dbReference type="Proteomes" id="UP001432062"/>
    </source>
</evidence>
<dbReference type="SMART" id="SM00220">
    <property type="entry name" value="S_TKc"/>
    <property type="match status" value="1"/>
</dbReference>
<evidence type="ECO:0000256" key="4">
    <source>
        <dbReference type="ARBA" id="ARBA00022741"/>
    </source>
</evidence>
<evidence type="ECO:0000259" key="9">
    <source>
        <dbReference type="PROSITE" id="PS50011"/>
    </source>
</evidence>
<dbReference type="PANTHER" id="PTHR43289:SF6">
    <property type="entry name" value="SERINE_THREONINE-PROTEIN KINASE NEKL-3"/>
    <property type="match status" value="1"/>
</dbReference>
<reference evidence="10" key="1">
    <citation type="submission" date="2022-10" db="EMBL/GenBank/DDBJ databases">
        <title>The complete genomes of actinobacterial strains from the NBC collection.</title>
        <authorList>
            <person name="Joergensen T.S."/>
            <person name="Alvarez Arevalo M."/>
            <person name="Sterndorff E.B."/>
            <person name="Faurdal D."/>
            <person name="Vuksanovic O."/>
            <person name="Mourched A.-S."/>
            <person name="Charusanti P."/>
            <person name="Shaw S."/>
            <person name="Blin K."/>
            <person name="Weber T."/>
        </authorList>
    </citation>
    <scope>NUCLEOTIDE SEQUENCE</scope>
    <source>
        <strain evidence="10">NBC_01482</strain>
    </source>
</reference>
<evidence type="ECO:0000256" key="7">
    <source>
        <dbReference type="PROSITE-ProRule" id="PRU10141"/>
    </source>
</evidence>
<dbReference type="PROSITE" id="PS50011">
    <property type="entry name" value="PROTEIN_KINASE_DOM"/>
    <property type="match status" value="1"/>
</dbReference>
<feature type="compositionally biased region" description="Polar residues" evidence="8">
    <location>
        <begin position="567"/>
        <end position="577"/>
    </location>
</feature>
<dbReference type="PANTHER" id="PTHR43289">
    <property type="entry name" value="MITOGEN-ACTIVATED PROTEIN KINASE KINASE KINASE 20-RELATED"/>
    <property type="match status" value="1"/>
</dbReference>
<dbReference type="GO" id="GO:0004674">
    <property type="term" value="F:protein serine/threonine kinase activity"/>
    <property type="evidence" value="ECO:0007669"/>
    <property type="project" value="UniProtKB-KW"/>
</dbReference>
<dbReference type="InterPro" id="IPR017441">
    <property type="entry name" value="Protein_kinase_ATP_BS"/>
</dbReference>
<accession>A0ABZ1YGP9</accession>
<gene>
    <name evidence="10" type="ORF">OG563_24200</name>
</gene>
<feature type="binding site" evidence="7">
    <location>
        <position position="38"/>
    </location>
    <ligand>
        <name>ATP</name>
        <dbReference type="ChEBI" id="CHEBI:30616"/>
    </ligand>
</feature>
<dbReference type="PROSITE" id="PS00108">
    <property type="entry name" value="PROTEIN_KINASE_ST"/>
    <property type="match status" value="1"/>
</dbReference>
<dbReference type="InterPro" id="IPR011009">
    <property type="entry name" value="Kinase-like_dom_sf"/>
</dbReference>
<feature type="region of interest" description="Disordered" evidence="8">
    <location>
        <begin position="544"/>
        <end position="594"/>
    </location>
</feature>
<dbReference type="Gene3D" id="1.10.510.10">
    <property type="entry name" value="Transferase(Phosphotransferase) domain 1"/>
    <property type="match status" value="1"/>
</dbReference>
<dbReference type="CDD" id="cd14014">
    <property type="entry name" value="STKc_PknB_like"/>
    <property type="match status" value="1"/>
</dbReference>
<keyword evidence="11" id="KW-1185">Reference proteome</keyword>
<keyword evidence="5 10" id="KW-0418">Kinase</keyword>
<keyword evidence="4 7" id="KW-0547">Nucleotide-binding</keyword>
<dbReference type="Proteomes" id="UP001432062">
    <property type="component" value="Chromosome"/>
</dbReference>
<evidence type="ECO:0000256" key="2">
    <source>
        <dbReference type="ARBA" id="ARBA00022527"/>
    </source>
</evidence>
<feature type="region of interest" description="Disordered" evidence="8">
    <location>
        <begin position="472"/>
        <end position="499"/>
    </location>
</feature>
<proteinExistence type="predicted"/>
<dbReference type="RefSeq" id="WP_329405144.1">
    <property type="nucleotide sequence ID" value="NZ_CP109441.1"/>
</dbReference>
<dbReference type="Gene3D" id="3.30.200.20">
    <property type="entry name" value="Phosphorylase Kinase, domain 1"/>
    <property type="match status" value="1"/>
</dbReference>
<feature type="domain" description="Protein kinase" evidence="9">
    <location>
        <begin position="9"/>
        <end position="268"/>
    </location>
</feature>
<dbReference type="InterPro" id="IPR008271">
    <property type="entry name" value="Ser/Thr_kinase_AS"/>
</dbReference>
<organism evidence="10 11">
    <name type="scientific">Nocardia vinacea</name>
    <dbReference type="NCBI Taxonomy" id="96468"/>
    <lineage>
        <taxon>Bacteria</taxon>
        <taxon>Bacillati</taxon>
        <taxon>Actinomycetota</taxon>
        <taxon>Actinomycetes</taxon>
        <taxon>Mycobacteriales</taxon>
        <taxon>Nocardiaceae</taxon>
        <taxon>Nocardia</taxon>
    </lineage>
</organism>
<feature type="compositionally biased region" description="Low complexity" evidence="8">
    <location>
        <begin position="472"/>
        <end position="489"/>
    </location>
</feature>
<dbReference type="PROSITE" id="PS00107">
    <property type="entry name" value="PROTEIN_KINASE_ATP"/>
    <property type="match status" value="1"/>
</dbReference>
<evidence type="ECO:0000256" key="1">
    <source>
        <dbReference type="ARBA" id="ARBA00012513"/>
    </source>
</evidence>
<keyword evidence="6 7" id="KW-0067">ATP-binding</keyword>
<dbReference type="InterPro" id="IPR000719">
    <property type="entry name" value="Prot_kinase_dom"/>
</dbReference>
<name>A0ABZ1YGP9_9NOCA</name>